<proteinExistence type="predicted"/>
<name>A0A4C1TY53_EUMVA</name>
<accession>A0A4C1TY53</accession>
<protein>
    <submittedName>
        <fullName evidence="1">Uncharacterized protein</fullName>
    </submittedName>
</protein>
<organism evidence="1 2">
    <name type="scientific">Eumeta variegata</name>
    <name type="common">Bagworm moth</name>
    <name type="synonym">Eumeta japonica</name>
    <dbReference type="NCBI Taxonomy" id="151549"/>
    <lineage>
        <taxon>Eukaryota</taxon>
        <taxon>Metazoa</taxon>
        <taxon>Ecdysozoa</taxon>
        <taxon>Arthropoda</taxon>
        <taxon>Hexapoda</taxon>
        <taxon>Insecta</taxon>
        <taxon>Pterygota</taxon>
        <taxon>Neoptera</taxon>
        <taxon>Endopterygota</taxon>
        <taxon>Lepidoptera</taxon>
        <taxon>Glossata</taxon>
        <taxon>Ditrysia</taxon>
        <taxon>Tineoidea</taxon>
        <taxon>Psychidae</taxon>
        <taxon>Oiketicinae</taxon>
        <taxon>Eumeta</taxon>
    </lineage>
</organism>
<sequence>MMTMRRSYRNGSAPLSITYPLYIDSPSIGYPIPIREVDNALATPLRLRLSVDGGDYLLSNGSPACLPLNKM</sequence>
<comment type="caution">
    <text evidence="1">The sequence shown here is derived from an EMBL/GenBank/DDBJ whole genome shotgun (WGS) entry which is preliminary data.</text>
</comment>
<reference evidence="1 2" key="1">
    <citation type="journal article" date="2019" name="Commun. Biol.">
        <title>The bagworm genome reveals a unique fibroin gene that provides high tensile strength.</title>
        <authorList>
            <person name="Kono N."/>
            <person name="Nakamura H."/>
            <person name="Ohtoshi R."/>
            <person name="Tomita M."/>
            <person name="Numata K."/>
            <person name="Arakawa K."/>
        </authorList>
    </citation>
    <scope>NUCLEOTIDE SEQUENCE [LARGE SCALE GENOMIC DNA]</scope>
</reference>
<dbReference type="Proteomes" id="UP000299102">
    <property type="component" value="Unassembled WGS sequence"/>
</dbReference>
<dbReference type="AlphaFoldDB" id="A0A4C1TY53"/>
<evidence type="ECO:0000313" key="1">
    <source>
        <dbReference type="EMBL" id="GBP18930.1"/>
    </source>
</evidence>
<gene>
    <name evidence="1" type="ORF">EVAR_20462_1</name>
</gene>
<dbReference type="EMBL" id="BGZK01000102">
    <property type="protein sequence ID" value="GBP18930.1"/>
    <property type="molecule type" value="Genomic_DNA"/>
</dbReference>
<evidence type="ECO:0000313" key="2">
    <source>
        <dbReference type="Proteomes" id="UP000299102"/>
    </source>
</evidence>
<keyword evidence="2" id="KW-1185">Reference proteome</keyword>